<feature type="signal peptide" evidence="2">
    <location>
        <begin position="1"/>
        <end position="27"/>
    </location>
</feature>
<feature type="chain" id="PRO_5045515271" evidence="2">
    <location>
        <begin position="28"/>
        <end position="114"/>
    </location>
</feature>
<dbReference type="EMBL" id="BAABGX010000003">
    <property type="protein sequence ID" value="GAA4313675.1"/>
    <property type="molecule type" value="Genomic_DNA"/>
</dbReference>
<sequence length="114" mass="12903">MKTFLRSFREISRKTAFIFWAFSLALAGCTSGKDNPVQTSDPARVYKPTPTVRDMNQQSSDVNRKKNIEEASPNAPATQPPEVRSRRLLRSRPQPAPPAPIIVRPDTVRRDTIR</sequence>
<evidence type="ECO:0000313" key="4">
    <source>
        <dbReference type="Proteomes" id="UP001501844"/>
    </source>
</evidence>
<dbReference type="RefSeq" id="WP_345168713.1">
    <property type="nucleotide sequence ID" value="NZ_BAABGX010000003.1"/>
</dbReference>
<organism evidence="3 4">
    <name type="scientific">Nibribacter koreensis</name>
    <dbReference type="NCBI Taxonomy" id="1084519"/>
    <lineage>
        <taxon>Bacteria</taxon>
        <taxon>Pseudomonadati</taxon>
        <taxon>Bacteroidota</taxon>
        <taxon>Cytophagia</taxon>
        <taxon>Cytophagales</taxon>
        <taxon>Hymenobacteraceae</taxon>
        <taxon>Nibribacter</taxon>
    </lineage>
</organism>
<keyword evidence="4" id="KW-1185">Reference proteome</keyword>
<evidence type="ECO:0000313" key="3">
    <source>
        <dbReference type="EMBL" id="GAA4313675.1"/>
    </source>
</evidence>
<evidence type="ECO:0000256" key="1">
    <source>
        <dbReference type="SAM" id="MobiDB-lite"/>
    </source>
</evidence>
<dbReference type="Proteomes" id="UP001501844">
    <property type="component" value="Unassembled WGS sequence"/>
</dbReference>
<feature type="region of interest" description="Disordered" evidence="1">
    <location>
        <begin position="31"/>
        <end position="114"/>
    </location>
</feature>
<feature type="compositionally biased region" description="Polar residues" evidence="1">
    <location>
        <begin position="32"/>
        <end position="41"/>
    </location>
</feature>
<reference evidence="4" key="1">
    <citation type="journal article" date="2019" name="Int. J. Syst. Evol. Microbiol.">
        <title>The Global Catalogue of Microorganisms (GCM) 10K type strain sequencing project: providing services to taxonomists for standard genome sequencing and annotation.</title>
        <authorList>
            <consortium name="The Broad Institute Genomics Platform"/>
            <consortium name="The Broad Institute Genome Sequencing Center for Infectious Disease"/>
            <person name="Wu L."/>
            <person name="Ma J."/>
        </authorList>
    </citation>
    <scope>NUCLEOTIDE SEQUENCE [LARGE SCALE GENOMIC DNA]</scope>
    <source>
        <strain evidence="4">JCM 17917</strain>
    </source>
</reference>
<proteinExistence type="predicted"/>
<dbReference type="PROSITE" id="PS51257">
    <property type="entry name" value="PROKAR_LIPOPROTEIN"/>
    <property type="match status" value="1"/>
</dbReference>
<name>A0ABP8FYL8_9BACT</name>
<protein>
    <submittedName>
        <fullName evidence="3">Uncharacterized protein</fullName>
    </submittedName>
</protein>
<gene>
    <name evidence="3" type="ORF">GCM10023183_33510</name>
</gene>
<accession>A0ABP8FYL8</accession>
<evidence type="ECO:0000256" key="2">
    <source>
        <dbReference type="SAM" id="SignalP"/>
    </source>
</evidence>
<comment type="caution">
    <text evidence="3">The sequence shown here is derived from an EMBL/GenBank/DDBJ whole genome shotgun (WGS) entry which is preliminary data.</text>
</comment>
<keyword evidence="2" id="KW-0732">Signal</keyword>